<dbReference type="InterPro" id="IPR036736">
    <property type="entry name" value="ACP-like_sf"/>
</dbReference>
<dbReference type="Proteomes" id="UP001166286">
    <property type="component" value="Unassembled WGS sequence"/>
</dbReference>
<dbReference type="Pfam" id="PF13602">
    <property type="entry name" value="ADH_zinc_N_2"/>
    <property type="match status" value="1"/>
</dbReference>
<dbReference type="InterPro" id="IPR014043">
    <property type="entry name" value="Acyl_transferase_dom"/>
</dbReference>
<sequence length="2420" mass="265729">MTAATYTSIDHLGSSKDVDKLLSLWFGYNHSVKLEPYGAGSTSSENDSLTSLDETEFLEPEDPIVIVGMACRLPGNVASPKDFWEMLLQEKSGQCEIPKERFNIEGFYHPESDRAGLINTRGGYFLREDVRQFDNEFFGINNIEAMYMDPQQRKLLEVVYECFESSGTPLEAIAGANVGVYVGNFTVDFQTMQARDADYLHRYSATGSGTAILSNRVSHVFDLRGPSFTLDTACSSSIYCLHNAVTALENAECDAAVVAGANLITSPEQHLGTMKGGVLSPTSTCHTFDASADGYGRAEGVGALYLKRLSVAIKENDHIYAVIRATAVNSNGKTPGISQPSVAGQAEVIRKAYRKAGLDTSETSYVECHGTGTALGDPIEVEALGQVFPRSRGRPLLVGAVKTNLGHSEAASGISAIIKTCLAFEYARIPATIGITRLNPNIPFKEHNFEVVREITSWPSQIRRASINSFGYGGANAHVILESPDSVLSGYCQSKINKPDVDRGRVILPLSASSQTALRTKLVDISNEIQRGRRFDLGDLTYTLANRRSTLTERGFVFASQTTMKADFTIENLAAPERVGKSVLPICFVFTGQGSQWPEMGKELFARYPQYKRTIDYLDKVLRSLPEAPQWTLQGALCEKPLASRVGEVEQSQPLCTAVQIGLVKLLRDWGVKPSATLGHSSGEIAAAYTAGMLTAAQAITIAYYRGHVVSSLNMKGTMLVAGISAASASEMIKERSLTEEVTIACINSPENVTLSGTSVGISKCFAVLQDKRLFVRKLHTGDRAYHSHMMKVVGVEYENLLNRRLYDLHQSAEDAAEERESVPMFSSVGGDAEHLAYFSGASYTSVNPEYWRRNLELPVHFLGAMTNMIASGKHHIIEVGPHSALQLPIKQIWTSLGVPEGLIPYDHTLVRGKDSEECLKTLAGRLYLRGHRLDFLKVNGMEQSASLLYDLPPYPWHYNQLLWNEPRSSINYRNRQYPRHELLGAAILAQTGLEHTWVNKLKLNEVPWLEDHKLQRGIVFPAAGYLAMIMEAMFQVQSLASGHQKNSFIFRNVAFRSLLIVTQGDEDQETFTTLCPQKLSVVSSSSIWYDFSICSLKDGQSTTHCSGTVSVESISPAQEGGVDISLQDYDEWSMTKWYEKLEVEGLHFGPSFRTLESMKTAKSRRSPEAISVTKLLQRLKRSINSQYPGYSYPVHPLSIDSCLQASIMGSTGGNISTLKAHLPKFMAFCRINAPNVNDIEKQAIIQSSSRCTGFGTKRIDVTLRGTSGETVVNIADARLAIYEGRESNQDSLSDRHPCLSIVWKPDLCHVEESSTIALTNYLQKSYTIDRALDVKEQAESTLAGLLDLMTHKNPELRVLELRRDSKSEVADSLVMPNYAALLPRTSAWHIGNLGRNNLMNLSITNSKDGEYIPPKSALAAQYDVMLLPDMQNTDLWRTEVEQTLSMLKPRGSLLLRSSHSLSDSAMRELGFTSFSLPSGIVLARRASKRRDLQVQDIIVIEPSSGAVNITDAIKAQFQSMYGISSIKSYSLLDTSLVETLDGSIVISLLEMREGFLPHMSIADMQSLQQITEKASQLIWLTGSTAIDPNLSLSSGLSRALALEQPALDLIVCDIGNPKSDGVISCENEVCEWIATRVCQSPVDDDREFLIKDGLFHVSRFVPADDLNTRFRQRTEGSLMNTTLEQASPARLAILKVGLMDTIYFRQEQELSSMLLAGFVDVDVKAVSLNAKDIYVLSGKVETKEGTSAIEFSGVVKRVGPAVTGLGVGDRVVVLAPNSFRTTERVPAWACQCLLPGEDFVTMPTLPVIYGTALYAVDDRARLRPNETILIHSGAGAFGMAAIAIALRIGAKVFTTVSTDDKKDYLAQTFSLPRENILQSRNASFVGAIQAATNGRGVDVIINSLTEDLLHASWACIASFGRFVEVGKRDIVNAGRLSMEFFSRNATFTAFDLTELYYHDDEHYRNIWVSKFKEALRMYRAHEIKPVPIRVFDVSEITQAYRYFSNPSRIGKVVISLQNPDSLVRTVPLTYAARLDSEKSYILVGCLGGLGRSLSKWMLDRGARSFVFLGRSGCDKPSARALVQGLRREGAIVEVVRGDVLNRAEVDIAVASCPLPIGGIVQAAMGLQEALFTDMTHAAWHKAIQPKFQGTWNIHNALEGREDELDFFLLTSSVSGSVGTATESNYCAANAFLDAFARCRRNQGKKACSIGLGMISEVGYLHENPDIEALLLRKGIQALTEREFLQIVDLALTSPTTSGPAPAHILTGLESQGMHALLRKGFDVSSGTTKDPRAAFLAASLSEKVADETSARRSDIPAWSAGLPPALIDALSFQATASSLAEAVLGLVRKRFSSLILVQPDKLDDGKPLIQYGIDSMIAAEFRSWFWSTFKVDVPFADILSSENSLSSLAALMEQKIPRA</sequence>
<evidence type="ECO:0000313" key="13">
    <source>
        <dbReference type="Proteomes" id="UP001166286"/>
    </source>
</evidence>
<dbReference type="Gene3D" id="3.40.50.720">
    <property type="entry name" value="NAD(P)-binding Rossmann-like Domain"/>
    <property type="match status" value="2"/>
</dbReference>
<dbReference type="CDD" id="cd05195">
    <property type="entry name" value="enoyl_red"/>
    <property type="match status" value="1"/>
</dbReference>
<dbReference type="SUPFAM" id="SSF50129">
    <property type="entry name" value="GroES-like"/>
    <property type="match status" value="1"/>
</dbReference>
<evidence type="ECO:0000256" key="5">
    <source>
        <dbReference type="ARBA" id="ARBA00023002"/>
    </source>
</evidence>
<dbReference type="Pfam" id="PF02801">
    <property type="entry name" value="Ketoacyl-synt_C"/>
    <property type="match status" value="1"/>
</dbReference>
<keyword evidence="2" id="KW-0597">Phosphoprotein</keyword>
<dbReference type="GO" id="GO:0004315">
    <property type="term" value="F:3-oxoacyl-[acyl-carrier-protein] synthase activity"/>
    <property type="evidence" value="ECO:0007669"/>
    <property type="project" value="InterPro"/>
</dbReference>
<dbReference type="GO" id="GO:0031177">
    <property type="term" value="F:phosphopantetheine binding"/>
    <property type="evidence" value="ECO:0007669"/>
    <property type="project" value="InterPro"/>
</dbReference>
<dbReference type="SMART" id="SM00826">
    <property type="entry name" value="PKS_DH"/>
    <property type="match status" value="1"/>
</dbReference>
<dbReference type="InterPro" id="IPR020843">
    <property type="entry name" value="ER"/>
</dbReference>
<dbReference type="InterPro" id="IPR020806">
    <property type="entry name" value="PKS_PP-bd"/>
</dbReference>
<dbReference type="SUPFAM" id="SSF47336">
    <property type="entry name" value="ACP-like"/>
    <property type="match status" value="1"/>
</dbReference>
<dbReference type="InterPro" id="IPR011032">
    <property type="entry name" value="GroES-like_sf"/>
</dbReference>
<dbReference type="SUPFAM" id="SSF53901">
    <property type="entry name" value="Thiolase-like"/>
    <property type="match status" value="1"/>
</dbReference>
<dbReference type="InterPro" id="IPR050091">
    <property type="entry name" value="PKS_NRPS_Biosynth_Enz"/>
</dbReference>
<dbReference type="InterPro" id="IPR016035">
    <property type="entry name" value="Acyl_Trfase/lysoPLipase"/>
</dbReference>
<name>A0AA39V381_9LECA</name>
<dbReference type="InterPro" id="IPR013968">
    <property type="entry name" value="PKS_KR"/>
</dbReference>
<dbReference type="Gene3D" id="1.10.1200.10">
    <property type="entry name" value="ACP-like"/>
    <property type="match status" value="1"/>
</dbReference>
<dbReference type="Pfam" id="PF21089">
    <property type="entry name" value="PKS_DH_N"/>
    <property type="match status" value="1"/>
</dbReference>
<dbReference type="SUPFAM" id="SSF51735">
    <property type="entry name" value="NAD(P)-binding Rossmann-fold domains"/>
    <property type="match status" value="2"/>
</dbReference>
<dbReference type="EMBL" id="JAFEKC020000018">
    <property type="protein sequence ID" value="KAK0509579.1"/>
    <property type="molecule type" value="Genomic_DNA"/>
</dbReference>
<dbReference type="Pfam" id="PF16197">
    <property type="entry name" value="KAsynt_C_assoc"/>
    <property type="match status" value="1"/>
</dbReference>
<dbReference type="Pfam" id="PF00550">
    <property type="entry name" value="PP-binding"/>
    <property type="match status" value="1"/>
</dbReference>
<dbReference type="Gene3D" id="3.30.70.3290">
    <property type="match status" value="1"/>
</dbReference>
<keyword evidence="1" id="KW-0596">Phosphopantetheine</keyword>
<protein>
    <recommendedName>
        <fullName evidence="14">Polyketide synthase</fullName>
    </recommendedName>
</protein>
<dbReference type="GO" id="GO:0044550">
    <property type="term" value="P:secondary metabolite biosynthetic process"/>
    <property type="evidence" value="ECO:0007669"/>
    <property type="project" value="UniProtKB-ARBA"/>
</dbReference>
<reference evidence="12" key="1">
    <citation type="submission" date="2023-03" db="EMBL/GenBank/DDBJ databases">
        <title>Complete genome of Cladonia borealis.</title>
        <authorList>
            <person name="Park H."/>
        </authorList>
    </citation>
    <scope>NUCLEOTIDE SEQUENCE</scope>
    <source>
        <strain evidence="12">ANT050790</strain>
    </source>
</reference>
<evidence type="ECO:0000259" key="11">
    <source>
        <dbReference type="PROSITE" id="PS52019"/>
    </source>
</evidence>
<dbReference type="GO" id="GO:0008168">
    <property type="term" value="F:methyltransferase activity"/>
    <property type="evidence" value="ECO:0007669"/>
    <property type="project" value="UniProtKB-KW"/>
</dbReference>
<feature type="domain" description="PKS/mFAS DH" evidence="11">
    <location>
        <begin position="981"/>
        <end position="1289"/>
    </location>
</feature>
<dbReference type="InterPro" id="IPR009081">
    <property type="entry name" value="PP-bd_ACP"/>
</dbReference>
<dbReference type="Pfam" id="PF08659">
    <property type="entry name" value="KR"/>
    <property type="match status" value="1"/>
</dbReference>
<dbReference type="GO" id="GO:0016491">
    <property type="term" value="F:oxidoreductase activity"/>
    <property type="evidence" value="ECO:0007669"/>
    <property type="project" value="UniProtKB-KW"/>
</dbReference>
<evidence type="ECO:0000256" key="8">
    <source>
        <dbReference type="PROSITE-ProRule" id="PRU01363"/>
    </source>
</evidence>
<dbReference type="PROSITE" id="PS52004">
    <property type="entry name" value="KS3_2"/>
    <property type="match status" value="1"/>
</dbReference>
<dbReference type="GO" id="GO:0004312">
    <property type="term" value="F:fatty acid synthase activity"/>
    <property type="evidence" value="ECO:0007669"/>
    <property type="project" value="TreeGrafter"/>
</dbReference>
<proteinExistence type="predicted"/>
<feature type="region of interest" description="C-terminal hotdog fold" evidence="8">
    <location>
        <begin position="1130"/>
        <end position="1289"/>
    </location>
</feature>
<dbReference type="PANTHER" id="PTHR43775">
    <property type="entry name" value="FATTY ACID SYNTHASE"/>
    <property type="match status" value="1"/>
</dbReference>
<dbReference type="SUPFAM" id="SSF52151">
    <property type="entry name" value="FabD/lysophospholipase-like"/>
    <property type="match status" value="1"/>
</dbReference>
<dbReference type="SMART" id="SM00827">
    <property type="entry name" value="PKS_AT"/>
    <property type="match status" value="1"/>
</dbReference>
<dbReference type="InterPro" id="IPR020841">
    <property type="entry name" value="PKS_Beta-ketoAc_synthase_dom"/>
</dbReference>
<evidence type="ECO:0000313" key="12">
    <source>
        <dbReference type="EMBL" id="KAK0509579.1"/>
    </source>
</evidence>
<evidence type="ECO:0000256" key="3">
    <source>
        <dbReference type="ARBA" id="ARBA00022679"/>
    </source>
</evidence>
<feature type="active site" description="Proton donor; for dehydratase activity" evidence="8">
    <location>
        <position position="1201"/>
    </location>
</feature>
<dbReference type="SUPFAM" id="SSF55048">
    <property type="entry name" value="Probable ACP-binding domain of malonyl-CoA ACP transacylase"/>
    <property type="match status" value="1"/>
</dbReference>
<evidence type="ECO:0000256" key="1">
    <source>
        <dbReference type="ARBA" id="ARBA00022450"/>
    </source>
</evidence>
<dbReference type="SMART" id="SM00825">
    <property type="entry name" value="PKS_KS"/>
    <property type="match status" value="1"/>
</dbReference>
<dbReference type="Gene3D" id="3.40.366.10">
    <property type="entry name" value="Malonyl-Coenzyme A Acyl Carrier Protein, domain 2"/>
    <property type="match status" value="1"/>
</dbReference>
<feature type="domain" description="Carrier" evidence="9">
    <location>
        <begin position="2339"/>
        <end position="2417"/>
    </location>
</feature>
<accession>A0AA39V381</accession>
<dbReference type="InterPro" id="IPR036291">
    <property type="entry name" value="NAD(P)-bd_dom_sf"/>
</dbReference>
<dbReference type="Gene3D" id="3.40.47.10">
    <property type="match status" value="1"/>
</dbReference>
<evidence type="ECO:0000259" key="10">
    <source>
        <dbReference type="PROSITE" id="PS52004"/>
    </source>
</evidence>
<evidence type="ECO:0000256" key="6">
    <source>
        <dbReference type="ARBA" id="ARBA00023268"/>
    </source>
</evidence>
<dbReference type="InterPro" id="IPR014030">
    <property type="entry name" value="Ketoacyl_synth_N"/>
</dbReference>
<evidence type="ECO:0000256" key="7">
    <source>
        <dbReference type="ARBA" id="ARBA00023315"/>
    </source>
</evidence>
<gene>
    <name evidence="12" type="ORF">JMJ35_007973</name>
</gene>
<dbReference type="SMART" id="SM00822">
    <property type="entry name" value="PKS_KR"/>
    <property type="match status" value="1"/>
</dbReference>
<evidence type="ECO:0008006" key="14">
    <source>
        <dbReference type="Google" id="ProtNLM"/>
    </source>
</evidence>
<dbReference type="InterPro" id="IPR016036">
    <property type="entry name" value="Malonyl_transacylase_ACP-bd"/>
</dbReference>
<keyword evidence="7" id="KW-0012">Acyltransferase</keyword>
<dbReference type="InterPro" id="IPR049900">
    <property type="entry name" value="PKS_mFAS_DH"/>
</dbReference>
<dbReference type="InterPro" id="IPR001227">
    <property type="entry name" value="Ac_transferase_dom_sf"/>
</dbReference>
<keyword evidence="3" id="KW-0808">Transferase</keyword>
<evidence type="ECO:0000259" key="9">
    <source>
        <dbReference type="PROSITE" id="PS50075"/>
    </source>
</evidence>
<dbReference type="Gene3D" id="3.10.129.110">
    <property type="entry name" value="Polyketide synthase dehydratase"/>
    <property type="match status" value="1"/>
</dbReference>
<dbReference type="InterPro" id="IPR049551">
    <property type="entry name" value="PKS_DH_C"/>
</dbReference>
<dbReference type="SMART" id="SM00823">
    <property type="entry name" value="PKS_PP"/>
    <property type="match status" value="1"/>
</dbReference>
<dbReference type="Pfam" id="PF14765">
    <property type="entry name" value="PS-DH"/>
    <property type="match status" value="1"/>
</dbReference>
<dbReference type="GO" id="GO:0032259">
    <property type="term" value="P:methylation"/>
    <property type="evidence" value="ECO:0007669"/>
    <property type="project" value="UniProtKB-KW"/>
</dbReference>
<feature type="region of interest" description="N-terminal hotdog fold" evidence="8">
    <location>
        <begin position="981"/>
        <end position="1117"/>
    </location>
</feature>
<feature type="active site" description="Proton acceptor; for dehydratase activity" evidence="8">
    <location>
        <position position="1013"/>
    </location>
</feature>
<dbReference type="GO" id="GO:0006633">
    <property type="term" value="P:fatty acid biosynthetic process"/>
    <property type="evidence" value="ECO:0007669"/>
    <property type="project" value="InterPro"/>
</dbReference>
<keyword evidence="4" id="KW-0521">NADP</keyword>
<dbReference type="PROSITE" id="PS52019">
    <property type="entry name" value="PKS_MFAS_DH"/>
    <property type="match status" value="1"/>
</dbReference>
<dbReference type="InterPro" id="IPR018201">
    <property type="entry name" value="Ketoacyl_synth_AS"/>
</dbReference>
<dbReference type="InterPro" id="IPR057326">
    <property type="entry name" value="KR_dom"/>
</dbReference>
<dbReference type="CDD" id="cd00833">
    <property type="entry name" value="PKS"/>
    <property type="match status" value="1"/>
</dbReference>
<keyword evidence="5" id="KW-0560">Oxidoreductase</keyword>
<dbReference type="InterPro" id="IPR049552">
    <property type="entry name" value="PKS_DH_N"/>
</dbReference>
<dbReference type="InterPro" id="IPR032821">
    <property type="entry name" value="PKS_assoc"/>
</dbReference>
<organism evidence="12 13">
    <name type="scientific">Cladonia borealis</name>
    <dbReference type="NCBI Taxonomy" id="184061"/>
    <lineage>
        <taxon>Eukaryota</taxon>
        <taxon>Fungi</taxon>
        <taxon>Dikarya</taxon>
        <taxon>Ascomycota</taxon>
        <taxon>Pezizomycotina</taxon>
        <taxon>Lecanoromycetes</taxon>
        <taxon>OSLEUM clade</taxon>
        <taxon>Lecanoromycetidae</taxon>
        <taxon>Lecanorales</taxon>
        <taxon>Lecanorineae</taxon>
        <taxon>Cladoniaceae</taxon>
        <taxon>Cladonia</taxon>
    </lineage>
</organism>
<dbReference type="InterPro" id="IPR042104">
    <property type="entry name" value="PKS_dehydratase_sf"/>
</dbReference>
<dbReference type="InterPro" id="IPR020807">
    <property type="entry name" value="PKS_DH"/>
</dbReference>
<dbReference type="SMART" id="SM00829">
    <property type="entry name" value="PKS_ER"/>
    <property type="match status" value="1"/>
</dbReference>
<dbReference type="Gene3D" id="3.90.180.10">
    <property type="entry name" value="Medium-chain alcohol dehydrogenases, catalytic domain"/>
    <property type="match status" value="1"/>
</dbReference>
<dbReference type="Pfam" id="PF08240">
    <property type="entry name" value="ADH_N"/>
    <property type="match status" value="1"/>
</dbReference>
<evidence type="ECO:0000256" key="2">
    <source>
        <dbReference type="ARBA" id="ARBA00022553"/>
    </source>
</evidence>
<dbReference type="PANTHER" id="PTHR43775:SF50">
    <property type="entry name" value="HIGHLY REDUCING POLYKETIDE SYNTHASE SRDA"/>
    <property type="match status" value="1"/>
</dbReference>
<keyword evidence="13" id="KW-1185">Reference proteome</keyword>
<dbReference type="Pfam" id="PF00109">
    <property type="entry name" value="ketoacyl-synt"/>
    <property type="match status" value="1"/>
</dbReference>
<dbReference type="PROSITE" id="PS00606">
    <property type="entry name" value="KS3_1"/>
    <property type="match status" value="1"/>
</dbReference>
<dbReference type="InterPro" id="IPR014031">
    <property type="entry name" value="Ketoacyl_synth_C"/>
</dbReference>
<comment type="caution">
    <text evidence="12">The sequence shown here is derived from an EMBL/GenBank/DDBJ whole genome shotgun (WGS) entry which is preliminary data.</text>
</comment>
<keyword evidence="6" id="KW-0511">Multifunctional enzyme</keyword>
<evidence type="ECO:0000256" key="4">
    <source>
        <dbReference type="ARBA" id="ARBA00022857"/>
    </source>
</evidence>
<dbReference type="InterPro" id="IPR016039">
    <property type="entry name" value="Thiolase-like"/>
</dbReference>
<dbReference type="InterPro" id="IPR013154">
    <property type="entry name" value="ADH-like_N"/>
</dbReference>
<feature type="domain" description="Ketosynthase family 3 (KS3)" evidence="10">
    <location>
        <begin position="61"/>
        <end position="483"/>
    </location>
</feature>
<dbReference type="PROSITE" id="PS50075">
    <property type="entry name" value="CARRIER"/>
    <property type="match status" value="1"/>
</dbReference>
<dbReference type="Pfam" id="PF00698">
    <property type="entry name" value="Acyl_transf_1"/>
    <property type="match status" value="1"/>
</dbReference>